<dbReference type="OrthoDB" id="2148418at2759"/>
<dbReference type="SMART" id="SM00028">
    <property type="entry name" value="TPR"/>
    <property type="match status" value="4"/>
</dbReference>
<feature type="coiled-coil region" evidence="1">
    <location>
        <begin position="711"/>
        <end position="738"/>
    </location>
</feature>
<proteinExistence type="predicted"/>
<reference evidence="3 4" key="1">
    <citation type="journal article" date="2018" name="BMC Genomics">
        <title>Genomic comparison of Trypanosoma conorhini and Trypanosoma rangeli to Trypanosoma cruzi strains of high and low virulence.</title>
        <authorList>
            <person name="Bradwell K.R."/>
            <person name="Koparde V.N."/>
            <person name="Matveyev A.V."/>
            <person name="Serrano M.G."/>
            <person name="Alves J.M."/>
            <person name="Parikh H."/>
            <person name="Huang B."/>
            <person name="Lee V."/>
            <person name="Espinosa-Alvarez O."/>
            <person name="Ortiz P.A."/>
            <person name="Costa-Martins A.G."/>
            <person name="Teixeira M.M."/>
            <person name="Buck G.A."/>
        </authorList>
    </citation>
    <scope>NUCLEOTIDE SEQUENCE [LARGE SCALE GENOMIC DNA]</scope>
    <source>
        <strain evidence="3 4">025E</strain>
    </source>
</reference>
<keyword evidence="1" id="KW-0175">Coiled coil</keyword>
<organism evidence="3 4">
    <name type="scientific">Trypanosoma conorhini</name>
    <dbReference type="NCBI Taxonomy" id="83891"/>
    <lineage>
        <taxon>Eukaryota</taxon>
        <taxon>Discoba</taxon>
        <taxon>Euglenozoa</taxon>
        <taxon>Kinetoplastea</taxon>
        <taxon>Metakinetoplastina</taxon>
        <taxon>Trypanosomatida</taxon>
        <taxon>Trypanosomatidae</taxon>
        <taxon>Trypanosoma</taxon>
    </lineage>
</organism>
<dbReference type="Gene3D" id="1.20.5.190">
    <property type="match status" value="5"/>
</dbReference>
<feature type="coiled-coil region" evidence="1">
    <location>
        <begin position="215"/>
        <end position="242"/>
    </location>
</feature>
<dbReference type="InterPro" id="IPR027417">
    <property type="entry name" value="P-loop_NTPase"/>
</dbReference>
<feature type="compositionally biased region" description="Basic and acidic residues" evidence="2">
    <location>
        <begin position="346"/>
        <end position="357"/>
    </location>
</feature>
<evidence type="ECO:0000313" key="4">
    <source>
        <dbReference type="Proteomes" id="UP000284403"/>
    </source>
</evidence>
<dbReference type="InterPro" id="IPR000048">
    <property type="entry name" value="IQ_motif_EF-hand-BS"/>
</dbReference>
<dbReference type="SMART" id="SM00015">
    <property type="entry name" value="IQ"/>
    <property type="match status" value="21"/>
</dbReference>
<dbReference type="SUPFAM" id="SSF52540">
    <property type="entry name" value="P-loop containing nucleoside triphosphate hydrolases"/>
    <property type="match status" value="1"/>
</dbReference>
<evidence type="ECO:0000313" key="3">
    <source>
        <dbReference type="EMBL" id="RNF15468.1"/>
    </source>
</evidence>
<evidence type="ECO:0000256" key="2">
    <source>
        <dbReference type="SAM" id="MobiDB-lite"/>
    </source>
</evidence>
<feature type="region of interest" description="Disordered" evidence="2">
    <location>
        <begin position="627"/>
        <end position="647"/>
    </location>
</feature>
<dbReference type="EMBL" id="MKKU01000326">
    <property type="protein sequence ID" value="RNF15468.1"/>
    <property type="molecule type" value="Genomic_DNA"/>
</dbReference>
<dbReference type="PANTHER" id="PTHR10699:SF11">
    <property type="entry name" value="IGLOO, ISOFORM A"/>
    <property type="match status" value="1"/>
</dbReference>
<feature type="region of interest" description="Disordered" evidence="2">
    <location>
        <begin position="512"/>
        <end position="570"/>
    </location>
</feature>
<dbReference type="Gene3D" id="1.25.40.10">
    <property type="entry name" value="Tetratricopeptide repeat domain"/>
    <property type="match status" value="1"/>
</dbReference>
<keyword evidence="4" id="KW-1185">Reference proteome</keyword>
<dbReference type="PROSITE" id="PS50096">
    <property type="entry name" value="IQ"/>
    <property type="match status" value="9"/>
</dbReference>
<sequence length="1629" mass="188259">MAFAARPSRGVSLSAAEEWMMSLTAQGAIGTVNPKEPSSVVSAMRFLLQMSADLERHGNHPESVKCAESALLLRHANEAAVAPLLAPLIAEGLLPRGGSSVEQAEELVLRCNGYAVAAFNEKRFGAAEFFLGKALFLTDVRDAEEANYFLGVEPRRLRLRAATLNNLGCMEKRRRRLEESLGYLRQAVELEVSLDPTSRGSPSTYLNLCTVLNELNQHHDAVNAAENAIAALEEQMPRQKKEQLPACAMMLVVGLYNLGVSLEHRGRDGDAAKSRAAYDRALEASRKYFVDPNCPTVELAMAALRRMHAAPAFRLDRVEARAQRKTQASSVPTQELLPPPPPSPAQEERQEQQRPKQEQPSSEGVREGPEEQGAQEQQETQGTPISCLAPIIGVATRESSRRQSSQSHGSRAAMERSTASAPFASLLLSTAGSAPPSLPKVDALAPLRTPSLPMQAHTVPGPTVSHVVRKEFGSVPLHAEIPTANGKAAPLGAPLNAFGSATKQPVPRPAVLAPLRTEGGTTPSSISPTRERPRGLSLSSISLSKSIPKTGASHSTSALPGAPNPFGRRTFGSSAVIEAQSSNSLQQSRRSIVGAEADAMEKHVKRSLVRQAKAEEAKKRAGVVGRRGSALAKAKEREEKRLAKEEAKNDAEMAENLYERFVSGMRAEKMSQCHRAATRIQRIWRGCMARTLLLRMVVAARRIQRVFRVHLGKLLAARRAEEERLAQLQAERERRETEAAILLQGRVRQFLRRLDIRRAYVAGKMRRHYAARHIQRAFRAFLKRKEERLAALMEAQRLEDERKLQVAMHAARRIQWTFRRYLQRKQEILAAEKQRRRERAAATIQALVRGVLARAWFRYYKSYRREQELRSAVNQKRITLIQAYAGVLLAVRLRREKEVDLVKRLRQQRLRRAATRIQCQWRKRVARIKLERLLAEHNMRQRRATKIQRWYATCVLRRRFLETRERNRRQSAAVKIQQWYHSCRTRSKERAMARYYGEVARRQRLGLLQAQSILLLQSWGRCFLSTVLVQSVRSSFLRLTLYAEEFQRIGRGYAGRRLACSIRCRLIYESRMRVELDRKVVAACVIQRAWRCAMARDTVERMRRRQAASVCIATHYRGYLCRKELRRLREAKRLEQETRAVLVMQRTVRQFLLRLELVRLDQYHRKQHQKKLLLTRREEAVVTLQAAWRGRATRMALARERRALEALAVYVVKIQQAWRARKFRRNVNTVVERRSSERMCRSRAALTIQCFWRKMAAAEEAARLREVSRIRQAKVIVLQCWWRRILARLELETLRTQRKEELALQLHYMDKWDDTVTRINAALRVRAAQQELLARKRKQLLARLTDKERERFLRRHGSAVKIQAVYRGHYERVYARGLRREKELEERRQRERAALERRSAVIIQCAYRSWRAIHEANARRAAKREKALAEEMEHLATVDPHEVVRQLFWVHEFTTKRDLVKRRLDYANARRKAAEVIQRAVRQWLSKRRLEKLRRETVETYAAKIIQDYWKQHRVRELQKSNEREARAAVIIQTRFRGYLVRQEWKEWRSQMAYEQQHQVLEEDVYDRAATVLQSFWRRIRAQRMAAQLREERRRSKVQQLLDEAASTIQSAYRHYRQRRAIERHTNVL</sequence>
<name>A0A422PCM4_9TRYP</name>
<dbReference type="InterPro" id="IPR011990">
    <property type="entry name" value="TPR-like_helical_dom_sf"/>
</dbReference>
<comment type="caution">
    <text evidence="3">The sequence shown here is derived from an EMBL/GenBank/DDBJ whole genome shotgun (WGS) entry which is preliminary data.</text>
</comment>
<gene>
    <name evidence="3" type="ORF">Tco025E_05509</name>
</gene>
<dbReference type="GO" id="GO:0005516">
    <property type="term" value="F:calmodulin binding"/>
    <property type="evidence" value="ECO:0007669"/>
    <property type="project" value="TreeGrafter"/>
</dbReference>
<dbReference type="PANTHER" id="PTHR10699">
    <property type="entry name" value="NEUROMODULIN"/>
    <property type="match status" value="1"/>
</dbReference>
<feature type="region of interest" description="Disordered" evidence="2">
    <location>
        <begin position="319"/>
        <end position="417"/>
    </location>
</feature>
<feature type="compositionally biased region" description="Polar residues" evidence="2">
    <location>
        <begin position="519"/>
        <end position="528"/>
    </location>
</feature>
<evidence type="ECO:0000256" key="1">
    <source>
        <dbReference type="SAM" id="Coils"/>
    </source>
</evidence>
<feature type="compositionally biased region" description="Basic and acidic residues" evidence="2">
    <location>
        <begin position="633"/>
        <end position="647"/>
    </location>
</feature>
<dbReference type="InterPro" id="IPR019734">
    <property type="entry name" value="TPR_rpt"/>
</dbReference>
<dbReference type="Proteomes" id="UP000284403">
    <property type="component" value="Unassembled WGS sequence"/>
</dbReference>
<protein>
    <submittedName>
        <fullName evidence="3">Uncharacterized protein</fullName>
    </submittedName>
</protein>
<feature type="compositionally biased region" description="Low complexity" evidence="2">
    <location>
        <begin position="371"/>
        <end position="384"/>
    </location>
</feature>
<accession>A0A422PCM4</accession>
<dbReference type="Pfam" id="PF00612">
    <property type="entry name" value="IQ"/>
    <property type="match status" value="9"/>
</dbReference>
<feature type="compositionally biased region" description="Low complexity" evidence="2">
    <location>
        <begin position="536"/>
        <end position="547"/>
    </location>
</feature>
<dbReference type="SUPFAM" id="SSF48452">
    <property type="entry name" value="TPR-like"/>
    <property type="match status" value="1"/>
</dbReference>
<dbReference type="RefSeq" id="XP_029227495.1">
    <property type="nucleotide sequence ID" value="XM_029372403.1"/>
</dbReference>
<dbReference type="GeneID" id="40319120"/>